<protein>
    <recommendedName>
        <fullName evidence="3">Nucleotide-diphospho-sugar transferase domain-containing protein</fullName>
    </recommendedName>
</protein>
<organism evidence="2">
    <name type="scientific">Chrysotila carterae</name>
    <name type="common">Marine alga</name>
    <name type="synonym">Syracosphaera carterae</name>
    <dbReference type="NCBI Taxonomy" id="13221"/>
    <lineage>
        <taxon>Eukaryota</taxon>
        <taxon>Haptista</taxon>
        <taxon>Haptophyta</taxon>
        <taxon>Prymnesiophyceae</taxon>
        <taxon>Isochrysidales</taxon>
        <taxon>Isochrysidaceae</taxon>
        <taxon>Chrysotila</taxon>
    </lineage>
</organism>
<name>A0A7S4C085_CHRCT</name>
<dbReference type="SUPFAM" id="SSF53448">
    <property type="entry name" value="Nucleotide-diphospho-sugar transferases"/>
    <property type="match status" value="1"/>
</dbReference>
<evidence type="ECO:0000313" key="2">
    <source>
        <dbReference type="EMBL" id="CAE0782887.1"/>
    </source>
</evidence>
<feature type="region of interest" description="Disordered" evidence="1">
    <location>
        <begin position="362"/>
        <end position="412"/>
    </location>
</feature>
<reference evidence="2" key="1">
    <citation type="submission" date="2021-01" db="EMBL/GenBank/DDBJ databases">
        <authorList>
            <person name="Corre E."/>
            <person name="Pelletier E."/>
            <person name="Niang G."/>
            <person name="Scheremetjew M."/>
            <person name="Finn R."/>
            <person name="Kale V."/>
            <person name="Holt S."/>
            <person name="Cochrane G."/>
            <person name="Meng A."/>
            <person name="Brown T."/>
            <person name="Cohen L."/>
        </authorList>
    </citation>
    <scope>NUCLEOTIDE SEQUENCE</scope>
    <source>
        <strain evidence="2">CCMP645</strain>
    </source>
</reference>
<gene>
    <name evidence="2" type="ORF">PCAR00345_LOCUS35590</name>
</gene>
<sequence length="412" mass="45726">MHSYELFFRQQHERQYTDRIIMWAMSGPRFTIRARVILSLSSVLSAGLEPGRPLNAAFLVLHDGRSNLTCSNVSSWLPLPCDSVPEWDANHSCTLAKAAALRANTVYLGTFVPDARLDALQRYISRAHQDDAVGSAHPLLTSPEAALGNNFRLLADKLALSLGVRQALYLDADACVTGPLHGIFEANTTMPIVAASRGPAKLSTLENTSEYYMYSAEARPLLSRMWGFNDAARQSFNAGVMLINAIPFCVHDILGRVLHVAEVHSSVPAAKNITKSSSPNNAFIELAAAGLCHHVPLRYNCRSREQVDTSIDSCVIQHEHTHQSQMCRYEQQGLIAQRFNESGESYWPNSTAEVERVLPIGKLPRQHNDRHTSRRIAREQKREARGNGAHGTQLSQLSQSSEPTRARRKLRG</sequence>
<feature type="compositionally biased region" description="Polar residues" evidence="1">
    <location>
        <begin position="390"/>
        <end position="403"/>
    </location>
</feature>
<dbReference type="InterPro" id="IPR029044">
    <property type="entry name" value="Nucleotide-diphossugar_trans"/>
</dbReference>
<dbReference type="Gene3D" id="3.90.550.10">
    <property type="entry name" value="Spore Coat Polysaccharide Biosynthesis Protein SpsA, Chain A"/>
    <property type="match status" value="1"/>
</dbReference>
<dbReference type="AlphaFoldDB" id="A0A7S4C085"/>
<evidence type="ECO:0000256" key="1">
    <source>
        <dbReference type="SAM" id="MobiDB-lite"/>
    </source>
</evidence>
<proteinExistence type="predicted"/>
<evidence type="ECO:0008006" key="3">
    <source>
        <dbReference type="Google" id="ProtNLM"/>
    </source>
</evidence>
<dbReference type="EMBL" id="HBIZ01055913">
    <property type="protein sequence ID" value="CAE0782887.1"/>
    <property type="molecule type" value="Transcribed_RNA"/>
</dbReference>
<feature type="compositionally biased region" description="Basic and acidic residues" evidence="1">
    <location>
        <begin position="366"/>
        <end position="385"/>
    </location>
</feature>
<accession>A0A7S4C085</accession>